<dbReference type="GO" id="GO:0032049">
    <property type="term" value="P:cardiolipin biosynthetic process"/>
    <property type="evidence" value="ECO:0007669"/>
    <property type="project" value="UniProtKB-UniRule"/>
</dbReference>
<feature type="transmembrane region" description="Helical" evidence="13">
    <location>
        <begin position="42"/>
        <end position="63"/>
    </location>
</feature>
<dbReference type="InterPro" id="IPR022924">
    <property type="entry name" value="Cardiolipin_synthase"/>
</dbReference>
<dbReference type="GO" id="GO:0008808">
    <property type="term" value="F:cardiolipin synthase activity"/>
    <property type="evidence" value="ECO:0007669"/>
    <property type="project" value="UniProtKB-UniRule"/>
</dbReference>
<dbReference type="InterPro" id="IPR027379">
    <property type="entry name" value="CLS_N"/>
</dbReference>
<feature type="domain" description="PLD phosphodiesterase" evidence="14">
    <location>
        <begin position="221"/>
        <end position="248"/>
    </location>
</feature>
<evidence type="ECO:0000256" key="12">
    <source>
        <dbReference type="NCBIfam" id="TIGR04265"/>
    </source>
</evidence>
<evidence type="ECO:0000256" key="13">
    <source>
        <dbReference type="SAM" id="Phobius"/>
    </source>
</evidence>
<gene>
    <name evidence="15" type="primary">ywiE</name>
    <name evidence="15" type="ORF">Q31b_48700</name>
</gene>
<name>A0A5C6DP58_9BACT</name>
<keyword evidence="2" id="KW-1003">Cell membrane</keyword>
<comment type="subcellular location">
    <subcellularLocation>
        <location evidence="1">Cell membrane</location>
        <topology evidence="1">Multi-pass membrane protein</topology>
    </subcellularLocation>
</comment>
<proteinExistence type="predicted"/>
<evidence type="ECO:0000256" key="8">
    <source>
        <dbReference type="ARBA" id="ARBA00023098"/>
    </source>
</evidence>
<dbReference type="PANTHER" id="PTHR21248">
    <property type="entry name" value="CARDIOLIPIN SYNTHASE"/>
    <property type="match status" value="1"/>
</dbReference>
<dbReference type="PROSITE" id="PS50035">
    <property type="entry name" value="PLD"/>
    <property type="match status" value="2"/>
</dbReference>
<evidence type="ECO:0000256" key="6">
    <source>
        <dbReference type="ARBA" id="ARBA00022737"/>
    </source>
</evidence>
<keyword evidence="3" id="KW-0444">Lipid biosynthesis</keyword>
<feature type="domain" description="PLD phosphodiesterase" evidence="14">
    <location>
        <begin position="403"/>
        <end position="430"/>
    </location>
</feature>
<dbReference type="InterPro" id="IPR001736">
    <property type="entry name" value="PLipase_D/transphosphatidylase"/>
</dbReference>
<dbReference type="AlphaFoldDB" id="A0A5C6DP58"/>
<comment type="caution">
    <text evidence="15">The sequence shown here is derived from an EMBL/GenBank/DDBJ whole genome shotgun (WGS) entry which is preliminary data.</text>
</comment>
<protein>
    <recommendedName>
        <fullName evidence="12">Cardiolipin synthase</fullName>
        <ecNumber evidence="12">2.7.8.-</ecNumber>
    </recommendedName>
</protein>
<keyword evidence="7 13" id="KW-1133">Transmembrane helix</keyword>
<evidence type="ECO:0000256" key="11">
    <source>
        <dbReference type="ARBA" id="ARBA00023264"/>
    </source>
</evidence>
<keyword evidence="16" id="KW-1185">Reference proteome</keyword>
<accession>A0A5C6DP58</accession>
<evidence type="ECO:0000256" key="4">
    <source>
        <dbReference type="ARBA" id="ARBA00022679"/>
    </source>
</evidence>
<dbReference type="Pfam" id="PF13396">
    <property type="entry name" value="PLDc_N"/>
    <property type="match status" value="1"/>
</dbReference>
<keyword evidence="6" id="KW-0677">Repeat</keyword>
<evidence type="ECO:0000313" key="16">
    <source>
        <dbReference type="Proteomes" id="UP000315471"/>
    </source>
</evidence>
<dbReference type="Pfam" id="PF13091">
    <property type="entry name" value="PLDc_2"/>
    <property type="match status" value="2"/>
</dbReference>
<dbReference type="PANTHER" id="PTHR21248:SF22">
    <property type="entry name" value="PHOSPHOLIPASE D"/>
    <property type="match status" value="1"/>
</dbReference>
<evidence type="ECO:0000256" key="2">
    <source>
        <dbReference type="ARBA" id="ARBA00022475"/>
    </source>
</evidence>
<dbReference type="EMBL" id="SJPY01000008">
    <property type="protein sequence ID" value="TWU36589.1"/>
    <property type="molecule type" value="Genomic_DNA"/>
</dbReference>
<keyword evidence="10" id="KW-0594">Phospholipid biosynthesis</keyword>
<dbReference type="SMART" id="SM00155">
    <property type="entry name" value="PLDc"/>
    <property type="match status" value="2"/>
</dbReference>
<evidence type="ECO:0000256" key="10">
    <source>
        <dbReference type="ARBA" id="ARBA00023209"/>
    </source>
</evidence>
<dbReference type="InterPro" id="IPR025202">
    <property type="entry name" value="PLD-like_dom"/>
</dbReference>
<dbReference type="EC" id="2.7.8.-" evidence="12"/>
<evidence type="ECO:0000259" key="14">
    <source>
        <dbReference type="PROSITE" id="PS50035"/>
    </source>
</evidence>
<dbReference type="Gene3D" id="3.30.870.10">
    <property type="entry name" value="Endonuclease Chain A"/>
    <property type="match status" value="2"/>
</dbReference>
<evidence type="ECO:0000256" key="5">
    <source>
        <dbReference type="ARBA" id="ARBA00022692"/>
    </source>
</evidence>
<keyword evidence="4 15" id="KW-0808">Transferase</keyword>
<dbReference type="NCBIfam" id="TIGR04265">
    <property type="entry name" value="bac_cardiolipin"/>
    <property type="match status" value="1"/>
</dbReference>
<reference evidence="15 16" key="1">
    <citation type="submission" date="2019-02" db="EMBL/GenBank/DDBJ databases">
        <title>Deep-cultivation of Planctomycetes and their phenomic and genomic characterization uncovers novel biology.</title>
        <authorList>
            <person name="Wiegand S."/>
            <person name="Jogler M."/>
            <person name="Boedeker C."/>
            <person name="Pinto D."/>
            <person name="Vollmers J."/>
            <person name="Rivas-Marin E."/>
            <person name="Kohn T."/>
            <person name="Peeters S.H."/>
            <person name="Heuer A."/>
            <person name="Rast P."/>
            <person name="Oberbeckmann S."/>
            <person name="Bunk B."/>
            <person name="Jeske O."/>
            <person name="Meyerdierks A."/>
            <person name="Storesund J.E."/>
            <person name="Kallscheuer N."/>
            <person name="Luecker S."/>
            <person name="Lage O.M."/>
            <person name="Pohl T."/>
            <person name="Merkel B.J."/>
            <person name="Hornburger P."/>
            <person name="Mueller R.-W."/>
            <person name="Bruemmer F."/>
            <person name="Labrenz M."/>
            <person name="Spormann A.M."/>
            <person name="Op Den Camp H."/>
            <person name="Overmann J."/>
            <person name="Amann R."/>
            <person name="Jetten M.S.M."/>
            <person name="Mascher T."/>
            <person name="Medema M.H."/>
            <person name="Devos D.P."/>
            <person name="Kaster A.-K."/>
            <person name="Ovreas L."/>
            <person name="Rohde M."/>
            <person name="Galperin M.Y."/>
            <person name="Jogler C."/>
        </authorList>
    </citation>
    <scope>NUCLEOTIDE SEQUENCE [LARGE SCALE GENOMIC DNA]</scope>
    <source>
        <strain evidence="15 16">Q31b</strain>
    </source>
</reference>
<evidence type="ECO:0000256" key="7">
    <source>
        <dbReference type="ARBA" id="ARBA00022989"/>
    </source>
</evidence>
<sequence length="490" mass="55295">MAHLFETWSVLTILSITILVIQLLAVWSAIHALKHVRSSQAVVAWVVGLLTLPFVTLPLYWIFARHRFAGYREAIREIGQRHQRSVTAIRHELSTERDEQSTSLHSPLEQVADVLDTPISYGNELGLLINGDSFFEELYQQIASAKHYVYAAFYILRDDPVGRRFADTLIETAKKGVTVRLMYDEVGCIRLPNAYLKRLSDAGVDVRSFNTRQGFINRFQINFRNHRKLLVVDGNRAMVGGLNIGEEYRGDAKWVSHWRDTAILIKGGVARKIQAVFAGDYYWAARTDLPEADWTQHHEPEASGTKNLEGAVAICATGPADPRPRATMMFVAAINEAKMRAWISTPYLVPDDSLMVALAMAKARGVDVRFLIPSMADQWAVHLAGFYYEQELREFDIPVYRYNEGMMHQKCVLVDDNLVLIGSTNFDNRSLYLNFELMVAVGDPAFVAEAKQMLENDFAQSTLSNASQKPLRPWLSRVGTGVARLFSPVL</sequence>
<dbReference type="OrthoDB" id="9762009at2"/>
<keyword evidence="5 13" id="KW-0812">Transmembrane</keyword>
<feature type="transmembrane region" description="Helical" evidence="13">
    <location>
        <begin position="7"/>
        <end position="30"/>
    </location>
</feature>
<evidence type="ECO:0000256" key="3">
    <source>
        <dbReference type="ARBA" id="ARBA00022516"/>
    </source>
</evidence>
<evidence type="ECO:0000313" key="15">
    <source>
        <dbReference type="EMBL" id="TWU36589.1"/>
    </source>
</evidence>
<organism evidence="15 16">
    <name type="scientific">Novipirellula aureliae</name>
    <dbReference type="NCBI Taxonomy" id="2527966"/>
    <lineage>
        <taxon>Bacteria</taxon>
        <taxon>Pseudomonadati</taxon>
        <taxon>Planctomycetota</taxon>
        <taxon>Planctomycetia</taxon>
        <taxon>Pirellulales</taxon>
        <taxon>Pirellulaceae</taxon>
        <taxon>Novipirellula</taxon>
    </lineage>
</organism>
<keyword evidence="9 13" id="KW-0472">Membrane</keyword>
<evidence type="ECO:0000256" key="9">
    <source>
        <dbReference type="ARBA" id="ARBA00023136"/>
    </source>
</evidence>
<dbReference type="Proteomes" id="UP000315471">
    <property type="component" value="Unassembled WGS sequence"/>
</dbReference>
<dbReference type="SUPFAM" id="SSF56024">
    <property type="entry name" value="Phospholipase D/nuclease"/>
    <property type="match status" value="2"/>
</dbReference>
<evidence type="ECO:0000256" key="1">
    <source>
        <dbReference type="ARBA" id="ARBA00004651"/>
    </source>
</evidence>
<dbReference type="GO" id="GO:0005886">
    <property type="term" value="C:plasma membrane"/>
    <property type="evidence" value="ECO:0007669"/>
    <property type="project" value="UniProtKB-SubCell"/>
</dbReference>
<keyword evidence="11" id="KW-1208">Phospholipid metabolism</keyword>
<keyword evidence="8" id="KW-0443">Lipid metabolism</keyword>